<reference evidence="4" key="2">
    <citation type="submission" date="2025-08" db="UniProtKB">
        <authorList>
            <consortium name="Ensembl"/>
        </authorList>
    </citation>
    <scope>IDENTIFICATION</scope>
</reference>
<feature type="domain" description="ERCC6L2-like ribbon-helix-helix" evidence="3">
    <location>
        <begin position="256"/>
        <end position="317"/>
    </location>
</feature>
<dbReference type="InParanoid" id="G1NU90"/>
<dbReference type="Ensembl" id="ENSMLUT00000000848.2">
    <property type="protein sequence ID" value="ENSMLUP00000000776.2"/>
    <property type="gene ID" value="ENSMLUG00000000857.2"/>
</dbReference>
<dbReference type="EMBL" id="AAPE02043278">
    <property type="status" value="NOT_ANNOTATED_CDS"/>
    <property type="molecule type" value="Genomic_DNA"/>
</dbReference>
<dbReference type="InterPro" id="IPR057931">
    <property type="entry name" value="RHH_ERCC6L2"/>
</dbReference>
<protein>
    <submittedName>
        <fullName evidence="4">Uncharacterized protein</fullName>
    </submittedName>
</protein>
<evidence type="ECO:0000313" key="4">
    <source>
        <dbReference type="Ensembl" id="ENSMLUP00000000776.2"/>
    </source>
</evidence>
<dbReference type="Pfam" id="PF25806">
    <property type="entry name" value="RHH_ERCC6L2"/>
    <property type="match status" value="1"/>
</dbReference>
<proteinExistence type="predicted"/>
<reference evidence="4" key="3">
    <citation type="submission" date="2025-09" db="UniProtKB">
        <authorList>
            <consortium name="Ensembl"/>
        </authorList>
    </citation>
    <scope>IDENTIFICATION</scope>
</reference>
<dbReference type="GeneTree" id="ENSGT00940000163752"/>
<dbReference type="Proteomes" id="UP000001074">
    <property type="component" value="Unassembled WGS sequence"/>
</dbReference>
<dbReference type="Pfam" id="PF14773">
    <property type="entry name" value="VIGSSK"/>
    <property type="match status" value="1"/>
</dbReference>
<dbReference type="eggNOG" id="KOG0387">
    <property type="taxonomic scope" value="Eukaryota"/>
</dbReference>
<feature type="region of interest" description="Disordered" evidence="1">
    <location>
        <begin position="323"/>
        <end position="428"/>
    </location>
</feature>
<dbReference type="OMA" id="XKQFEEM"/>
<name>G1NU90_MYOLU</name>
<reference evidence="4 5" key="1">
    <citation type="journal article" date="2011" name="Nature">
        <title>A high-resolution map of human evolutionary constraint using 29 mammals.</title>
        <authorList>
            <person name="Lindblad-Toh K."/>
            <person name="Garber M."/>
            <person name="Zuk O."/>
            <person name="Lin M.F."/>
            <person name="Parker B.J."/>
            <person name="Washietl S."/>
            <person name="Kheradpour P."/>
            <person name="Ernst J."/>
            <person name="Jordan G."/>
            <person name="Mauceli E."/>
            <person name="Ward L.D."/>
            <person name="Lowe C.B."/>
            <person name="Holloway A.K."/>
            <person name="Clamp M."/>
            <person name="Gnerre S."/>
            <person name="Alfoldi J."/>
            <person name="Beal K."/>
            <person name="Chang J."/>
            <person name="Clawson H."/>
            <person name="Cuff J."/>
            <person name="Di Palma F."/>
            <person name="Fitzgerald S."/>
            <person name="Flicek P."/>
            <person name="Guttman M."/>
            <person name="Hubisz M.J."/>
            <person name="Jaffe D.B."/>
            <person name="Jungreis I."/>
            <person name="Kent W.J."/>
            <person name="Kostka D."/>
            <person name="Lara M."/>
            <person name="Martins A.L."/>
            <person name="Massingham T."/>
            <person name="Moltke I."/>
            <person name="Raney B.J."/>
            <person name="Rasmussen M.D."/>
            <person name="Robinson J."/>
            <person name="Stark A."/>
            <person name="Vilella A.J."/>
            <person name="Wen J."/>
            <person name="Xie X."/>
            <person name="Zody M.C."/>
            <person name="Baldwin J."/>
            <person name="Bloom T."/>
            <person name="Chin C.W."/>
            <person name="Heiman D."/>
            <person name="Nicol R."/>
            <person name="Nusbaum C."/>
            <person name="Young S."/>
            <person name="Wilkinson J."/>
            <person name="Worley K.C."/>
            <person name="Kovar C.L."/>
            <person name="Muzny D.M."/>
            <person name="Gibbs R.A."/>
            <person name="Cree A."/>
            <person name="Dihn H.H."/>
            <person name="Fowler G."/>
            <person name="Jhangiani S."/>
            <person name="Joshi V."/>
            <person name="Lee S."/>
            <person name="Lewis L.R."/>
            <person name="Nazareth L.V."/>
            <person name="Okwuonu G."/>
            <person name="Santibanez J."/>
            <person name="Warren W.C."/>
            <person name="Mardis E.R."/>
            <person name="Weinstock G.M."/>
            <person name="Wilson R.K."/>
            <person name="Delehaunty K."/>
            <person name="Dooling D."/>
            <person name="Fronik C."/>
            <person name="Fulton L."/>
            <person name="Fulton B."/>
            <person name="Graves T."/>
            <person name="Minx P."/>
            <person name="Sodergren E."/>
            <person name="Birney E."/>
            <person name="Margulies E.H."/>
            <person name="Herrero J."/>
            <person name="Green E.D."/>
            <person name="Haussler D."/>
            <person name="Siepel A."/>
            <person name="Goldman N."/>
            <person name="Pollard K.S."/>
            <person name="Pedersen J.S."/>
            <person name="Lander E.S."/>
            <person name="Kellis M."/>
        </authorList>
    </citation>
    <scope>NUCLEOTIDE SEQUENCE [LARGE SCALE GENOMIC DNA]</scope>
</reference>
<dbReference type="HOGENOM" id="CLU_042492_0_0_1"/>
<sequence length="583" mass="66115">VILTSIMKRKGSSDISDESDDIDISSKSRVRKQRATSSLRFRRKKENKRELDTFSKTMKKANQLYATDEDCNSQVIDDFSSSDDDFFVSHVGFSKQKHRPNAIKDKIGFSSELPRHKKNSTLVPRKPMKFSNESIANQEQIHESMDKFLDGVQEVAYIHSNQNVIGSSKAENHMSRWAARDVFELKQFSQLPANIAVCTSKTYQDKTKADTSTHAKEVQQASEGDVSCPLYIAHPVSQKKKKVYHTDQTTFILGETPRGVRRKQFEEMASYFNLSSVKEFAQHITNATSEERQRMLRDFYASQYPEVKDFFVDSAAELVKPVHEAGKRGRNKSEKRESSIKEKLPDSKTLSFKDSTTKNSQICSPKRYTEKSVKPQSHGFCREELLSNNAETPKLPMSSAQGTDSEKHSQVSKDPTASSSLSSESKACERRLENTMKDQQGLTRMGISRNEPLFKMENKKIKNPVLEKISVVGLLGDTSILDDLFKSHGNSPTRLPRKILSGPMEKAKQRPKDFWDILNEQNDDSLSKLTDLAVIETLCEKVPLAAPSRTGEPETSLWKSNENFLWKKVHSSDADENTTKTQE</sequence>
<keyword evidence="5" id="KW-1185">Reference proteome</keyword>
<feature type="region of interest" description="Disordered" evidence="1">
    <location>
        <begin position="9"/>
        <end position="47"/>
    </location>
</feature>
<organism evidence="4 5">
    <name type="scientific">Myotis lucifugus</name>
    <name type="common">Little brown bat</name>
    <dbReference type="NCBI Taxonomy" id="59463"/>
    <lineage>
        <taxon>Eukaryota</taxon>
        <taxon>Metazoa</taxon>
        <taxon>Chordata</taxon>
        <taxon>Craniata</taxon>
        <taxon>Vertebrata</taxon>
        <taxon>Euteleostomi</taxon>
        <taxon>Mammalia</taxon>
        <taxon>Eutheria</taxon>
        <taxon>Laurasiatheria</taxon>
        <taxon>Chiroptera</taxon>
        <taxon>Yangochiroptera</taxon>
        <taxon>Vespertilionidae</taxon>
        <taxon>Myotis</taxon>
    </lineage>
</organism>
<feature type="compositionally biased region" description="Polar residues" evidence="1">
    <location>
        <begin position="348"/>
        <end position="363"/>
    </location>
</feature>
<feature type="compositionally biased region" description="Basic and acidic residues" evidence="1">
    <location>
        <begin position="323"/>
        <end position="346"/>
    </location>
</feature>
<evidence type="ECO:0000313" key="5">
    <source>
        <dbReference type="Proteomes" id="UP000001074"/>
    </source>
</evidence>
<evidence type="ECO:0000259" key="2">
    <source>
        <dbReference type="Pfam" id="PF14773"/>
    </source>
</evidence>
<evidence type="ECO:0000259" key="3">
    <source>
        <dbReference type="Pfam" id="PF25806"/>
    </source>
</evidence>
<feature type="compositionally biased region" description="Basic residues" evidence="1">
    <location>
        <begin position="28"/>
        <end position="46"/>
    </location>
</feature>
<dbReference type="STRING" id="59463.ENSMLUP00000000776"/>
<dbReference type="InterPro" id="IPR029256">
    <property type="entry name" value="Heliccase-ass-bd"/>
</dbReference>
<dbReference type="AlphaFoldDB" id="G1NU90"/>
<feature type="domain" description="Helicase-associated putative binding" evidence="2">
    <location>
        <begin position="155"/>
        <end position="178"/>
    </location>
</feature>
<evidence type="ECO:0000256" key="1">
    <source>
        <dbReference type="SAM" id="MobiDB-lite"/>
    </source>
</evidence>
<accession>G1NU90</accession>